<name>A0A917P5I8_9ACTN</name>
<sequence>MSLGELLESLGLDALFDCDDLIQLRHTANLTTPRRTHIRLNACPVFSAPVLSASEGGAAGVSPDRGAKVTNRKEAARPAARTVHRKAAGHGSYRTYLDGPTNASRLRAGHRDTVNLHGHRS</sequence>
<evidence type="ECO:0000313" key="3">
    <source>
        <dbReference type="Proteomes" id="UP000625682"/>
    </source>
</evidence>
<protein>
    <submittedName>
        <fullName evidence="2">Uncharacterized protein</fullName>
    </submittedName>
</protein>
<accession>A0A917P5I8</accession>
<feature type="region of interest" description="Disordered" evidence="1">
    <location>
        <begin position="54"/>
        <end position="121"/>
    </location>
</feature>
<dbReference type="EMBL" id="BMMU01000035">
    <property type="protein sequence ID" value="GGJ62792.1"/>
    <property type="molecule type" value="Genomic_DNA"/>
</dbReference>
<reference evidence="2" key="1">
    <citation type="journal article" date="2014" name="Int. J. Syst. Evol. Microbiol.">
        <title>Complete genome sequence of Corynebacterium casei LMG S-19264T (=DSM 44701T), isolated from a smear-ripened cheese.</title>
        <authorList>
            <consortium name="US DOE Joint Genome Institute (JGI-PGF)"/>
            <person name="Walter F."/>
            <person name="Albersmeier A."/>
            <person name="Kalinowski J."/>
            <person name="Ruckert C."/>
        </authorList>
    </citation>
    <scope>NUCLEOTIDE SEQUENCE</scope>
    <source>
        <strain evidence="2">CGMCC 4.7272</strain>
    </source>
</reference>
<evidence type="ECO:0000313" key="2">
    <source>
        <dbReference type="EMBL" id="GGJ62792.1"/>
    </source>
</evidence>
<proteinExistence type="predicted"/>
<dbReference type="Proteomes" id="UP000625682">
    <property type="component" value="Unassembled WGS sequence"/>
</dbReference>
<evidence type="ECO:0000256" key="1">
    <source>
        <dbReference type="SAM" id="MobiDB-lite"/>
    </source>
</evidence>
<dbReference type="AlphaFoldDB" id="A0A917P5I8"/>
<comment type="caution">
    <text evidence="2">The sequence shown here is derived from an EMBL/GenBank/DDBJ whole genome shotgun (WGS) entry which is preliminary data.</text>
</comment>
<gene>
    <name evidence="2" type="ORF">GCM10012282_70070</name>
</gene>
<feature type="compositionally biased region" description="Basic and acidic residues" evidence="1">
    <location>
        <begin position="65"/>
        <end position="76"/>
    </location>
</feature>
<organism evidence="2 3">
    <name type="scientific">Streptomyces lacrimifluminis</name>
    <dbReference type="NCBI Taxonomy" id="1500077"/>
    <lineage>
        <taxon>Bacteria</taxon>
        <taxon>Bacillati</taxon>
        <taxon>Actinomycetota</taxon>
        <taxon>Actinomycetes</taxon>
        <taxon>Kitasatosporales</taxon>
        <taxon>Streptomycetaceae</taxon>
        <taxon>Streptomyces</taxon>
    </lineage>
</organism>
<keyword evidence="3" id="KW-1185">Reference proteome</keyword>
<reference evidence="2" key="2">
    <citation type="submission" date="2020-09" db="EMBL/GenBank/DDBJ databases">
        <authorList>
            <person name="Sun Q."/>
            <person name="Zhou Y."/>
        </authorList>
    </citation>
    <scope>NUCLEOTIDE SEQUENCE</scope>
    <source>
        <strain evidence="2">CGMCC 4.7272</strain>
    </source>
</reference>